<gene>
    <name evidence="3" type="ORF">UT39_C0016G0012</name>
</gene>
<feature type="chain" id="PRO_5002534193" description="Peptidase, M23 family" evidence="2">
    <location>
        <begin position="28"/>
        <end position="388"/>
    </location>
</feature>
<name>A0A0G0RAK0_9BACT</name>
<keyword evidence="1" id="KW-0175">Coiled coil</keyword>
<dbReference type="Proteomes" id="UP000034246">
    <property type="component" value="Unassembled WGS sequence"/>
</dbReference>
<evidence type="ECO:0008006" key="5">
    <source>
        <dbReference type="Google" id="ProtNLM"/>
    </source>
</evidence>
<sequence>MRSILKKTFSVLLLFCFVLTLTTKVSAETDQERLQRLTDEIAKYQQELDRLGNQANTLSNLIAQYNTQIKLTQLKISQTEEKILLLGGRIEQLESSLTDLNKAYTERVARTYKMSRFSESYLLFVSMQNISDAITSFNYLKRLQAADIDLLDRLKNAQDLYQQEKTGQEALQKDLESQKVSLSGQKNAKAQLLEQTKNDEKKYQSLLASAKSELEAIQAIIAGKGVEELVGHISEGNRIATMIKGPSCNSSGTHVHFVVAVSSVVQNPFSYLRSGVSYDNCSGSACGSSDGDPFNPSGSWNWPVNEKIKYHQGYGSTWAVRNSWVGQIYNFHNGIDIESETGFDVKAVKSGNMYRGSYTGSSGCRLRYVRVHHDDGGIDTFYLHINFI</sequence>
<accession>A0A0G0RAK0</accession>
<feature type="signal peptide" evidence="2">
    <location>
        <begin position="1"/>
        <end position="27"/>
    </location>
</feature>
<dbReference type="CDD" id="cd12797">
    <property type="entry name" value="M23_peptidase"/>
    <property type="match status" value="1"/>
</dbReference>
<evidence type="ECO:0000313" key="3">
    <source>
        <dbReference type="EMBL" id="KKR10707.1"/>
    </source>
</evidence>
<organism evidence="3 4">
    <name type="scientific">Candidatus Woesebacteria bacterium GW2011_GWA1_39_21</name>
    <dbReference type="NCBI Taxonomy" id="1618550"/>
    <lineage>
        <taxon>Bacteria</taxon>
        <taxon>Candidatus Woeseibacteriota</taxon>
    </lineage>
</organism>
<evidence type="ECO:0000256" key="2">
    <source>
        <dbReference type="SAM" id="SignalP"/>
    </source>
</evidence>
<dbReference type="AlphaFoldDB" id="A0A0G0RAK0"/>
<evidence type="ECO:0000313" key="4">
    <source>
        <dbReference type="Proteomes" id="UP000034246"/>
    </source>
</evidence>
<dbReference type="STRING" id="1618550.UT39_C0016G0012"/>
<dbReference type="SUPFAM" id="SSF51261">
    <property type="entry name" value="Duplicated hybrid motif"/>
    <property type="match status" value="1"/>
</dbReference>
<proteinExistence type="predicted"/>
<dbReference type="Gene3D" id="6.10.250.3150">
    <property type="match status" value="1"/>
</dbReference>
<dbReference type="InterPro" id="IPR011055">
    <property type="entry name" value="Dup_hybrid_motif"/>
</dbReference>
<reference evidence="3 4" key="1">
    <citation type="journal article" date="2015" name="Nature">
        <title>rRNA introns, odd ribosomes, and small enigmatic genomes across a large radiation of phyla.</title>
        <authorList>
            <person name="Brown C.T."/>
            <person name="Hug L.A."/>
            <person name="Thomas B.C."/>
            <person name="Sharon I."/>
            <person name="Castelle C.J."/>
            <person name="Singh A."/>
            <person name="Wilkins M.J."/>
            <person name="Williams K.H."/>
            <person name="Banfield J.F."/>
        </authorList>
    </citation>
    <scope>NUCLEOTIDE SEQUENCE [LARGE SCALE GENOMIC DNA]</scope>
</reference>
<protein>
    <recommendedName>
        <fullName evidence="5">Peptidase, M23 family</fullName>
    </recommendedName>
</protein>
<dbReference type="EMBL" id="LBWP01000016">
    <property type="protein sequence ID" value="KKR10707.1"/>
    <property type="molecule type" value="Genomic_DNA"/>
</dbReference>
<dbReference type="Gene3D" id="2.70.70.10">
    <property type="entry name" value="Glucose Permease (Domain IIA)"/>
    <property type="match status" value="1"/>
</dbReference>
<comment type="caution">
    <text evidence="3">The sequence shown here is derived from an EMBL/GenBank/DDBJ whole genome shotgun (WGS) entry which is preliminary data.</text>
</comment>
<evidence type="ECO:0000256" key="1">
    <source>
        <dbReference type="SAM" id="Coils"/>
    </source>
</evidence>
<keyword evidence="2" id="KW-0732">Signal</keyword>
<feature type="coiled-coil region" evidence="1">
    <location>
        <begin position="27"/>
        <end position="82"/>
    </location>
</feature>